<gene>
    <name evidence="6" type="ORF">GJ689_21950</name>
</gene>
<evidence type="ECO:0000313" key="7">
    <source>
        <dbReference type="Proteomes" id="UP000438991"/>
    </source>
</evidence>
<evidence type="ECO:0000313" key="6">
    <source>
        <dbReference type="EMBL" id="MTW18865.1"/>
    </source>
</evidence>
<dbReference type="Pfam" id="PF00005">
    <property type="entry name" value="ABC_tran"/>
    <property type="match status" value="1"/>
</dbReference>
<name>A0A9X4XP86_9BRAD</name>
<evidence type="ECO:0000256" key="3">
    <source>
        <dbReference type="ARBA" id="ARBA00022741"/>
    </source>
</evidence>
<sequence length="312" mass="33008">MSTETTAGGRIVDVVAVAKRYGPVEAVRDVSLAAQAGECVALVGHNGAGKTTLMKLMLGLIRPSAGRVAVLGADPAARDPAARRHIGFLPENVAFNPALTGRELLGFYARLKGEPAGEVDRLLGVVGLAEAADRRVGTWSKGMRQRLGLAQALLAQPALLLLDEPTSGLDPALRGSLYGLVRSLARDGAGVLISTHALSELEGVADRVVILDRGRVLASGSLAELRRLARLPIRVRVTVEEPAAAPDWLRREGARVNGHAFDLTCAPDDKMALLRRVAAGEGAIRDVEVAVPTVDELYAHFLARGQDREGLR</sequence>
<keyword evidence="4 6" id="KW-0067">ATP-binding</keyword>
<accession>A0A9X4XP86</accession>
<reference evidence="6 7" key="1">
    <citation type="submission" date="2019-11" db="EMBL/GenBank/DDBJ databases">
        <title>Whole-genome sequence of Rhodoplanes serenus DSM 18633, type strain.</title>
        <authorList>
            <person name="Kyndt J.A."/>
            <person name="Meyer T.E."/>
        </authorList>
    </citation>
    <scope>NUCLEOTIDE SEQUENCE [LARGE SCALE GENOMIC DNA]</scope>
    <source>
        <strain evidence="6 7">DSM 18633</strain>
    </source>
</reference>
<protein>
    <submittedName>
        <fullName evidence="6">ATP-binding cassette domain-containing protein</fullName>
    </submittedName>
</protein>
<dbReference type="InterPro" id="IPR027417">
    <property type="entry name" value="P-loop_NTPase"/>
</dbReference>
<dbReference type="AlphaFoldDB" id="A0A9X4XP86"/>
<dbReference type="InterPro" id="IPR003439">
    <property type="entry name" value="ABC_transporter-like_ATP-bd"/>
</dbReference>
<dbReference type="PANTHER" id="PTHR43335:SF11">
    <property type="entry name" value="ABC TRANSPORTER RELATED"/>
    <property type="match status" value="1"/>
</dbReference>
<comment type="similarity">
    <text evidence="1">Belongs to the ABC transporter superfamily.</text>
</comment>
<feature type="domain" description="ABC transporter" evidence="5">
    <location>
        <begin position="12"/>
        <end position="238"/>
    </location>
</feature>
<dbReference type="PANTHER" id="PTHR43335">
    <property type="entry name" value="ABC TRANSPORTER, ATP-BINDING PROTEIN"/>
    <property type="match status" value="1"/>
</dbReference>
<evidence type="ECO:0000256" key="2">
    <source>
        <dbReference type="ARBA" id="ARBA00022448"/>
    </source>
</evidence>
<evidence type="ECO:0000256" key="1">
    <source>
        <dbReference type="ARBA" id="ARBA00005417"/>
    </source>
</evidence>
<dbReference type="SMART" id="SM00382">
    <property type="entry name" value="AAA"/>
    <property type="match status" value="1"/>
</dbReference>
<keyword evidence="2" id="KW-0813">Transport</keyword>
<dbReference type="GO" id="GO:0005524">
    <property type="term" value="F:ATP binding"/>
    <property type="evidence" value="ECO:0007669"/>
    <property type="project" value="UniProtKB-KW"/>
</dbReference>
<dbReference type="EMBL" id="WNKV01000021">
    <property type="protein sequence ID" value="MTW18865.1"/>
    <property type="molecule type" value="Genomic_DNA"/>
</dbReference>
<proteinExistence type="inferred from homology"/>
<dbReference type="InterPro" id="IPR003593">
    <property type="entry name" value="AAA+_ATPase"/>
</dbReference>
<comment type="caution">
    <text evidence="6">The sequence shown here is derived from an EMBL/GenBank/DDBJ whole genome shotgun (WGS) entry which is preliminary data.</text>
</comment>
<evidence type="ECO:0000259" key="5">
    <source>
        <dbReference type="PROSITE" id="PS50893"/>
    </source>
</evidence>
<dbReference type="Gene3D" id="3.40.50.300">
    <property type="entry name" value="P-loop containing nucleotide triphosphate hydrolases"/>
    <property type="match status" value="1"/>
</dbReference>
<dbReference type="GO" id="GO:0016887">
    <property type="term" value="F:ATP hydrolysis activity"/>
    <property type="evidence" value="ECO:0007669"/>
    <property type="project" value="InterPro"/>
</dbReference>
<evidence type="ECO:0000256" key="4">
    <source>
        <dbReference type="ARBA" id="ARBA00022840"/>
    </source>
</evidence>
<dbReference type="PROSITE" id="PS50893">
    <property type="entry name" value="ABC_TRANSPORTER_2"/>
    <property type="match status" value="1"/>
</dbReference>
<organism evidence="6 7">
    <name type="scientific">Rhodoplanes serenus</name>
    <dbReference type="NCBI Taxonomy" id="200615"/>
    <lineage>
        <taxon>Bacteria</taxon>
        <taxon>Pseudomonadati</taxon>
        <taxon>Pseudomonadota</taxon>
        <taxon>Alphaproteobacteria</taxon>
        <taxon>Hyphomicrobiales</taxon>
        <taxon>Nitrobacteraceae</taxon>
        <taxon>Rhodoplanes</taxon>
    </lineage>
</organism>
<keyword evidence="3" id="KW-0547">Nucleotide-binding</keyword>
<dbReference type="SUPFAM" id="SSF52540">
    <property type="entry name" value="P-loop containing nucleoside triphosphate hydrolases"/>
    <property type="match status" value="1"/>
</dbReference>
<dbReference type="Proteomes" id="UP000438991">
    <property type="component" value="Unassembled WGS sequence"/>
</dbReference>
<dbReference type="RefSeq" id="WP_155481228.1">
    <property type="nucleotide sequence ID" value="NZ_WNKV01000021.1"/>
</dbReference>